<evidence type="ECO:0000313" key="2">
    <source>
        <dbReference type="Proteomes" id="UP000012073"/>
    </source>
</evidence>
<sequence length="38" mass="4294">MPHTLIHYNSTVNVLRTNPPVLTYPNPCPIHAPPVLYL</sequence>
<evidence type="ECO:0000313" key="1">
    <source>
        <dbReference type="EMBL" id="CDF35771.1"/>
    </source>
</evidence>
<reference evidence="2" key="1">
    <citation type="journal article" date="2013" name="Proc. Natl. Acad. Sci. U.S.A.">
        <title>Genome structure and metabolic features in the red seaweed Chondrus crispus shed light on evolution of the Archaeplastida.</title>
        <authorList>
            <person name="Collen J."/>
            <person name="Porcel B."/>
            <person name="Carre W."/>
            <person name="Ball S.G."/>
            <person name="Chaparro C."/>
            <person name="Tonon T."/>
            <person name="Barbeyron T."/>
            <person name="Michel G."/>
            <person name="Noel B."/>
            <person name="Valentin K."/>
            <person name="Elias M."/>
            <person name="Artiguenave F."/>
            <person name="Arun A."/>
            <person name="Aury J.M."/>
            <person name="Barbosa-Neto J.F."/>
            <person name="Bothwell J.H."/>
            <person name="Bouget F.Y."/>
            <person name="Brillet L."/>
            <person name="Cabello-Hurtado F."/>
            <person name="Capella-Gutierrez S."/>
            <person name="Charrier B."/>
            <person name="Cladiere L."/>
            <person name="Cock J.M."/>
            <person name="Coelho S.M."/>
            <person name="Colleoni C."/>
            <person name="Czjzek M."/>
            <person name="Da Silva C."/>
            <person name="Delage L."/>
            <person name="Denoeud F."/>
            <person name="Deschamps P."/>
            <person name="Dittami S.M."/>
            <person name="Gabaldon T."/>
            <person name="Gachon C.M."/>
            <person name="Groisillier A."/>
            <person name="Herve C."/>
            <person name="Jabbari K."/>
            <person name="Katinka M."/>
            <person name="Kloareg B."/>
            <person name="Kowalczyk N."/>
            <person name="Labadie K."/>
            <person name="Leblanc C."/>
            <person name="Lopez P.J."/>
            <person name="McLachlan D.H."/>
            <person name="Meslet-Cladiere L."/>
            <person name="Moustafa A."/>
            <person name="Nehr Z."/>
            <person name="Nyvall Collen P."/>
            <person name="Panaud O."/>
            <person name="Partensky F."/>
            <person name="Poulain J."/>
            <person name="Rensing S.A."/>
            <person name="Rousvoal S."/>
            <person name="Samson G."/>
            <person name="Symeonidi A."/>
            <person name="Weissenbach J."/>
            <person name="Zambounis A."/>
            <person name="Wincker P."/>
            <person name="Boyen C."/>
        </authorList>
    </citation>
    <scope>NUCLEOTIDE SEQUENCE [LARGE SCALE GENOMIC DNA]</scope>
    <source>
        <strain evidence="2">cv. Stackhouse</strain>
    </source>
</reference>
<dbReference type="AlphaFoldDB" id="R7QE87"/>
<dbReference type="RefSeq" id="XP_005715590.1">
    <property type="nucleotide sequence ID" value="XM_005715533.1"/>
</dbReference>
<protein>
    <submittedName>
        <fullName evidence="1">Uncharacterized protein</fullName>
    </submittedName>
</protein>
<dbReference type="KEGG" id="ccp:CHC_T00004240001"/>
<dbReference type="EMBL" id="HG001746">
    <property type="protein sequence ID" value="CDF35771.1"/>
    <property type="molecule type" value="Genomic_DNA"/>
</dbReference>
<organism evidence="1 2">
    <name type="scientific">Chondrus crispus</name>
    <name type="common">Carrageen Irish moss</name>
    <name type="synonym">Polymorpha crispa</name>
    <dbReference type="NCBI Taxonomy" id="2769"/>
    <lineage>
        <taxon>Eukaryota</taxon>
        <taxon>Rhodophyta</taxon>
        <taxon>Florideophyceae</taxon>
        <taxon>Rhodymeniophycidae</taxon>
        <taxon>Gigartinales</taxon>
        <taxon>Gigartinaceae</taxon>
        <taxon>Chondrus</taxon>
    </lineage>
</organism>
<proteinExistence type="predicted"/>
<dbReference type="GeneID" id="17323317"/>
<accession>R7QE87</accession>
<dbReference type="Proteomes" id="UP000012073">
    <property type="component" value="Unassembled WGS sequence"/>
</dbReference>
<name>R7QE87_CHOCR</name>
<gene>
    <name evidence="1" type="ORF">CHC_T00004240001</name>
</gene>
<keyword evidence="2" id="KW-1185">Reference proteome</keyword>
<dbReference type="Gramene" id="CDF35771">
    <property type="protein sequence ID" value="CDF35771"/>
    <property type="gene ID" value="CHC_T00004240001"/>
</dbReference>